<evidence type="ECO:0000313" key="12">
    <source>
        <dbReference type="EMBL" id="MBB3985130.1"/>
    </source>
</evidence>
<protein>
    <recommendedName>
        <fullName evidence="11">Murein endopeptidase K</fullName>
    </recommendedName>
</protein>
<dbReference type="InterPro" id="IPR010275">
    <property type="entry name" value="MepK"/>
</dbReference>
<evidence type="ECO:0000256" key="4">
    <source>
        <dbReference type="ARBA" id="ARBA00022723"/>
    </source>
</evidence>
<evidence type="ECO:0000256" key="2">
    <source>
        <dbReference type="ARBA" id="ARBA00004776"/>
    </source>
</evidence>
<evidence type="ECO:0000256" key="11">
    <source>
        <dbReference type="ARBA" id="ARBA00093666"/>
    </source>
</evidence>
<accession>A0A7W6GRP3</accession>
<comment type="cofactor">
    <cofactor evidence="1">
        <name>Zn(2+)</name>
        <dbReference type="ChEBI" id="CHEBI:29105"/>
    </cofactor>
</comment>
<evidence type="ECO:0000256" key="1">
    <source>
        <dbReference type="ARBA" id="ARBA00001947"/>
    </source>
</evidence>
<comment type="pathway">
    <text evidence="2">Cell wall biogenesis; cell wall polysaccharide biosynthesis.</text>
</comment>
<evidence type="ECO:0000256" key="10">
    <source>
        <dbReference type="ARBA" id="ARBA00093448"/>
    </source>
</evidence>
<dbReference type="GO" id="GO:0006508">
    <property type="term" value="P:proteolysis"/>
    <property type="evidence" value="ECO:0007669"/>
    <property type="project" value="UniProtKB-KW"/>
</dbReference>
<dbReference type="Gene3D" id="3.30.1380.10">
    <property type="match status" value="1"/>
</dbReference>
<dbReference type="Proteomes" id="UP000541426">
    <property type="component" value="Unassembled WGS sequence"/>
</dbReference>
<sequence length="236" mass="26283">MKAKIHNKSRFMECSIRAIRRKTSGDRWQVRSNDLRKQVTATTGQAPYMTENNMRITRRGLLGAFAATTVAAAPTYSNAAGFLRGAGDIRRLHMYSGRTGERIDMIYWIEGDYLADSLKEINLFMRDWRTDDVKSIDPRTVDIMCAAHNLMDCSEPYMLISGYRSPKTNAMLRSRSSGVAKNSRHLRGQAADLRLSTRSVSQMAKAAAACRGGGVGRYSGSNFVHMDCGPVRSWGA</sequence>
<keyword evidence="3" id="KW-0645">Protease</keyword>
<comment type="caution">
    <text evidence="12">The sequence shown here is derived from an EMBL/GenBank/DDBJ whole genome shotgun (WGS) entry which is preliminary data.</text>
</comment>
<evidence type="ECO:0000256" key="6">
    <source>
        <dbReference type="ARBA" id="ARBA00022801"/>
    </source>
</evidence>
<evidence type="ECO:0000256" key="8">
    <source>
        <dbReference type="ARBA" id="ARBA00023049"/>
    </source>
</evidence>
<dbReference type="GO" id="GO:0008237">
    <property type="term" value="F:metallopeptidase activity"/>
    <property type="evidence" value="ECO:0007669"/>
    <property type="project" value="UniProtKB-KW"/>
</dbReference>
<evidence type="ECO:0000256" key="7">
    <source>
        <dbReference type="ARBA" id="ARBA00022833"/>
    </source>
</evidence>
<keyword evidence="8" id="KW-0482">Metalloprotease</keyword>
<proteinExistence type="inferred from homology"/>
<keyword evidence="6" id="KW-0378">Hydrolase</keyword>
<evidence type="ECO:0000313" key="13">
    <source>
        <dbReference type="Proteomes" id="UP000541426"/>
    </source>
</evidence>
<evidence type="ECO:0000256" key="5">
    <source>
        <dbReference type="ARBA" id="ARBA00022729"/>
    </source>
</evidence>
<dbReference type="PANTHER" id="PTHR37425:SF1">
    <property type="entry name" value="OUTER MEMBRANE PROTEIN"/>
    <property type="match status" value="1"/>
</dbReference>
<evidence type="ECO:0000256" key="9">
    <source>
        <dbReference type="ARBA" id="ARBA00023316"/>
    </source>
</evidence>
<keyword evidence="9" id="KW-0961">Cell wall biogenesis/degradation</keyword>
<comment type="similarity">
    <text evidence="10">Belongs to the peptidase M15 family.</text>
</comment>
<dbReference type="GO" id="GO:0071555">
    <property type="term" value="P:cell wall organization"/>
    <property type="evidence" value="ECO:0007669"/>
    <property type="project" value="UniProtKB-KW"/>
</dbReference>
<gene>
    <name evidence="12" type="ORF">GGQ68_001459</name>
</gene>
<reference evidence="12 13" key="1">
    <citation type="submission" date="2020-08" db="EMBL/GenBank/DDBJ databases">
        <title>Genomic Encyclopedia of Type Strains, Phase IV (KMG-IV): sequencing the most valuable type-strain genomes for metagenomic binning, comparative biology and taxonomic classification.</title>
        <authorList>
            <person name="Goeker M."/>
        </authorList>
    </citation>
    <scope>NUCLEOTIDE SEQUENCE [LARGE SCALE GENOMIC DNA]</scope>
    <source>
        <strain evidence="12 13">DSM 102235</strain>
    </source>
</reference>
<dbReference type="AlphaFoldDB" id="A0A7W6GRP3"/>
<name>A0A7W6GRP3_9RHOB</name>
<dbReference type="GO" id="GO:0046872">
    <property type="term" value="F:metal ion binding"/>
    <property type="evidence" value="ECO:0007669"/>
    <property type="project" value="UniProtKB-KW"/>
</dbReference>
<dbReference type="PANTHER" id="PTHR37425">
    <property type="match status" value="1"/>
</dbReference>
<evidence type="ECO:0000256" key="3">
    <source>
        <dbReference type="ARBA" id="ARBA00022670"/>
    </source>
</evidence>
<keyword evidence="7" id="KW-0862">Zinc</keyword>
<dbReference type="SUPFAM" id="SSF55166">
    <property type="entry name" value="Hedgehog/DD-peptidase"/>
    <property type="match status" value="1"/>
</dbReference>
<keyword evidence="4" id="KW-0479">Metal-binding</keyword>
<keyword evidence="13" id="KW-1185">Reference proteome</keyword>
<keyword evidence="5" id="KW-0732">Signal</keyword>
<dbReference type="EMBL" id="JACIEJ010000003">
    <property type="protein sequence ID" value="MBB3985130.1"/>
    <property type="molecule type" value="Genomic_DNA"/>
</dbReference>
<dbReference type="Pfam" id="PF05951">
    <property type="entry name" value="Peptidase_M15_2"/>
    <property type="match status" value="1"/>
</dbReference>
<organism evidence="12 13">
    <name type="scientific">Sagittula marina</name>
    <dbReference type="NCBI Taxonomy" id="943940"/>
    <lineage>
        <taxon>Bacteria</taxon>
        <taxon>Pseudomonadati</taxon>
        <taxon>Pseudomonadota</taxon>
        <taxon>Alphaproteobacteria</taxon>
        <taxon>Rhodobacterales</taxon>
        <taxon>Roseobacteraceae</taxon>
        <taxon>Sagittula</taxon>
    </lineage>
</organism>
<dbReference type="InterPro" id="IPR009045">
    <property type="entry name" value="Zn_M74/Hedgehog-like"/>
</dbReference>